<comment type="similarity">
    <text evidence="7">Belongs to the NAGSA dehydrogenase family. Type 1 subfamily.</text>
</comment>
<proteinExistence type="inferred from homology"/>
<dbReference type="SUPFAM" id="SSF51735">
    <property type="entry name" value="NAD(P)-binding Rossmann-fold domains"/>
    <property type="match status" value="1"/>
</dbReference>
<dbReference type="GO" id="GO:0051287">
    <property type="term" value="F:NAD binding"/>
    <property type="evidence" value="ECO:0007669"/>
    <property type="project" value="InterPro"/>
</dbReference>
<comment type="catalytic activity">
    <reaction evidence="6 7">
        <text>N-acetyl-L-glutamate 5-semialdehyde + phosphate + NADP(+) = N-acetyl-L-glutamyl 5-phosphate + NADPH + H(+)</text>
        <dbReference type="Rhea" id="RHEA:21588"/>
        <dbReference type="ChEBI" id="CHEBI:15378"/>
        <dbReference type="ChEBI" id="CHEBI:29123"/>
        <dbReference type="ChEBI" id="CHEBI:43474"/>
        <dbReference type="ChEBI" id="CHEBI:57783"/>
        <dbReference type="ChEBI" id="CHEBI:57936"/>
        <dbReference type="ChEBI" id="CHEBI:58349"/>
        <dbReference type="EC" id="1.2.1.38"/>
    </reaction>
</comment>
<dbReference type="Proteomes" id="UP000502179">
    <property type="component" value="Chromosome"/>
</dbReference>
<evidence type="ECO:0000256" key="7">
    <source>
        <dbReference type="HAMAP-Rule" id="MF_00150"/>
    </source>
</evidence>
<comment type="pathway">
    <text evidence="1 7">Amino-acid biosynthesis; L-arginine biosynthesis; N(2)-acetyl-L-ornithine from L-glutamate: step 3/4.</text>
</comment>
<evidence type="ECO:0000313" key="9">
    <source>
        <dbReference type="Proteomes" id="UP000502179"/>
    </source>
</evidence>
<evidence type="ECO:0000256" key="2">
    <source>
        <dbReference type="ARBA" id="ARBA00022571"/>
    </source>
</evidence>
<protein>
    <recommendedName>
        <fullName evidence="7">N-acetyl-gamma-glutamyl-phosphate reductase</fullName>
        <shortName evidence="7">AGPR</shortName>
        <ecNumber evidence="7">1.2.1.38</ecNumber>
    </recommendedName>
    <alternativeName>
        <fullName evidence="7">N-acetyl-glutamate semialdehyde dehydrogenase</fullName>
        <shortName evidence="7">NAGSA dehydrogenase</shortName>
    </alternativeName>
</protein>
<dbReference type="GO" id="GO:0070401">
    <property type="term" value="F:NADP+ binding"/>
    <property type="evidence" value="ECO:0007669"/>
    <property type="project" value="InterPro"/>
</dbReference>
<dbReference type="GO" id="GO:0003942">
    <property type="term" value="F:N-acetyl-gamma-glutamyl-phosphate reductase activity"/>
    <property type="evidence" value="ECO:0007669"/>
    <property type="project" value="UniProtKB-UniRule"/>
</dbReference>
<dbReference type="PANTHER" id="PTHR32338">
    <property type="entry name" value="N-ACETYL-GAMMA-GLUTAMYL-PHOSPHATE REDUCTASE, CHLOROPLASTIC-RELATED-RELATED"/>
    <property type="match status" value="1"/>
</dbReference>
<dbReference type="SUPFAM" id="SSF55347">
    <property type="entry name" value="Glyceraldehyde-3-phosphate dehydrogenase-like, C-terminal domain"/>
    <property type="match status" value="1"/>
</dbReference>
<keyword evidence="9" id="KW-1185">Reference proteome</keyword>
<dbReference type="InterPro" id="IPR000706">
    <property type="entry name" value="AGPR_type-1"/>
</dbReference>
<keyword evidence="3 7" id="KW-0028">Amino-acid biosynthesis</keyword>
<dbReference type="GO" id="GO:0006526">
    <property type="term" value="P:L-arginine biosynthetic process"/>
    <property type="evidence" value="ECO:0007669"/>
    <property type="project" value="UniProtKB-UniRule"/>
</dbReference>
<dbReference type="InterPro" id="IPR000534">
    <property type="entry name" value="Semialdehyde_DH_NAD-bd"/>
</dbReference>
<dbReference type="CDD" id="cd17895">
    <property type="entry name" value="AGPR_1_N"/>
    <property type="match status" value="1"/>
</dbReference>
<dbReference type="Pfam" id="PF01118">
    <property type="entry name" value="Semialdhyde_dh"/>
    <property type="match status" value="1"/>
</dbReference>
<dbReference type="Gene3D" id="3.40.50.720">
    <property type="entry name" value="NAD(P)-binding Rossmann-like Domain"/>
    <property type="match status" value="1"/>
</dbReference>
<dbReference type="InterPro" id="IPR023013">
    <property type="entry name" value="AGPR_AS"/>
</dbReference>
<keyword evidence="2 7" id="KW-0055">Arginine biosynthesis</keyword>
<dbReference type="FunFam" id="3.30.360.10:FF:000014">
    <property type="entry name" value="N-acetyl-gamma-glutamyl-phosphate reductase"/>
    <property type="match status" value="1"/>
</dbReference>
<evidence type="ECO:0000256" key="5">
    <source>
        <dbReference type="ARBA" id="ARBA00023002"/>
    </source>
</evidence>
<dbReference type="NCBIfam" id="TIGR01850">
    <property type="entry name" value="argC"/>
    <property type="match status" value="1"/>
</dbReference>
<dbReference type="PANTHER" id="PTHR32338:SF10">
    <property type="entry name" value="N-ACETYL-GAMMA-GLUTAMYL-PHOSPHATE REDUCTASE, CHLOROPLASTIC-RELATED"/>
    <property type="match status" value="1"/>
</dbReference>
<dbReference type="KEGG" id="tav:G4V39_01865"/>
<organism evidence="8 9">
    <name type="scientific">Thermosulfuriphilus ammonigenes</name>
    <dbReference type="NCBI Taxonomy" id="1936021"/>
    <lineage>
        <taxon>Bacteria</taxon>
        <taxon>Pseudomonadati</taxon>
        <taxon>Thermodesulfobacteriota</taxon>
        <taxon>Thermodesulfobacteria</taxon>
        <taxon>Thermodesulfobacteriales</taxon>
        <taxon>Thermodesulfobacteriaceae</taxon>
        <taxon>Thermosulfuriphilus</taxon>
    </lineage>
</organism>
<evidence type="ECO:0000256" key="6">
    <source>
        <dbReference type="ARBA" id="ARBA00050557"/>
    </source>
</evidence>
<dbReference type="CDD" id="cd23934">
    <property type="entry name" value="AGPR_1_C"/>
    <property type="match status" value="1"/>
</dbReference>
<dbReference type="EC" id="1.2.1.38" evidence="7"/>
<dbReference type="HAMAP" id="MF_00150">
    <property type="entry name" value="ArgC_type1"/>
    <property type="match status" value="1"/>
</dbReference>
<dbReference type="Gene3D" id="3.30.360.10">
    <property type="entry name" value="Dihydrodipicolinate Reductase, domain 2"/>
    <property type="match status" value="1"/>
</dbReference>
<dbReference type="EMBL" id="CP048877">
    <property type="protein sequence ID" value="QIJ71094.1"/>
    <property type="molecule type" value="Genomic_DNA"/>
</dbReference>
<dbReference type="SMART" id="SM00859">
    <property type="entry name" value="Semialdhyde_dh"/>
    <property type="match status" value="1"/>
</dbReference>
<reference evidence="8 9" key="1">
    <citation type="submission" date="2020-02" db="EMBL/GenBank/DDBJ databases">
        <title>Genome analysis of Thermosulfuriphilus ammonigenes ST65T, an anaerobic thermophilic chemolithoautotrophic bacterium isolated from a deep-sea hydrothermal vent.</title>
        <authorList>
            <person name="Slobodkina G."/>
            <person name="Allioux M."/>
            <person name="Merkel A."/>
            <person name="Alain K."/>
            <person name="Jebbar M."/>
            <person name="Slobodkin A."/>
        </authorList>
    </citation>
    <scope>NUCLEOTIDE SEQUENCE [LARGE SCALE GENOMIC DNA]</scope>
    <source>
        <strain evidence="8 9">ST65</strain>
    </source>
</reference>
<comment type="subcellular location">
    <subcellularLocation>
        <location evidence="7">Cytoplasm</location>
    </subcellularLocation>
</comment>
<dbReference type="InterPro" id="IPR058924">
    <property type="entry name" value="AGPR_dimerisation_dom"/>
</dbReference>
<dbReference type="AlphaFoldDB" id="A0A6G7PTT3"/>
<dbReference type="UniPathway" id="UPA00068">
    <property type="reaction ID" value="UER00108"/>
</dbReference>
<evidence type="ECO:0000256" key="3">
    <source>
        <dbReference type="ARBA" id="ARBA00022605"/>
    </source>
</evidence>
<evidence type="ECO:0000256" key="1">
    <source>
        <dbReference type="ARBA" id="ARBA00004862"/>
    </source>
</evidence>
<dbReference type="GO" id="GO:0005737">
    <property type="term" value="C:cytoplasm"/>
    <property type="evidence" value="ECO:0007669"/>
    <property type="project" value="UniProtKB-SubCell"/>
</dbReference>
<sequence>MIKVAVVGASGYTGAELLRLLACHPEVEVVSITSRKEKGRLLKDVFPSLALAYPDLHFEDPEPKTLARKADLVFCCVPHRAAMAIVPDLLAAGVKVVDFSADFRLKDPATYERWYETKHTAPELLDEAVYGLPEIWREEIMEAHLVAGPGCYPTSVILPLHPLLSQGLIEREVIIDSKSGVSGAGRAAKLPLIFAEVNEAFRAYGLPGHRHIPEMEQELSFAAGSEVRVSFVPHLLPITRGILSTIYVFPRPGVSGDHLREALKKAYQGEPFVSVLPPGELPDVAHVRGTNQCRLAVVPDERTARVVIISVIDNLVKGAAGQALQCMNLMCGLKETMGLVGPALYP</sequence>
<dbReference type="PROSITE" id="PS01224">
    <property type="entry name" value="ARGC"/>
    <property type="match status" value="1"/>
</dbReference>
<dbReference type="Pfam" id="PF22698">
    <property type="entry name" value="Semialdhyde_dhC_1"/>
    <property type="match status" value="1"/>
</dbReference>
<comment type="function">
    <text evidence="7">Catalyzes the NADPH-dependent reduction of N-acetyl-5-glutamyl phosphate to yield N-acetyl-L-glutamate 5-semialdehyde.</text>
</comment>
<accession>A0A6G7PTT3</accession>
<dbReference type="RefSeq" id="WP_166031316.1">
    <property type="nucleotide sequence ID" value="NZ_CP048877.1"/>
</dbReference>
<keyword evidence="5 7" id="KW-0560">Oxidoreductase</keyword>
<evidence type="ECO:0000313" key="8">
    <source>
        <dbReference type="EMBL" id="QIJ71094.1"/>
    </source>
</evidence>
<gene>
    <name evidence="7" type="primary">argC</name>
    <name evidence="8" type="ORF">G4V39_01865</name>
</gene>
<keyword evidence="7" id="KW-0963">Cytoplasm</keyword>
<dbReference type="InterPro" id="IPR050085">
    <property type="entry name" value="AGPR"/>
</dbReference>
<keyword evidence="4 7" id="KW-0521">NADP</keyword>
<dbReference type="InterPro" id="IPR036291">
    <property type="entry name" value="NAD(P)-bd_dom_sf"/>
</dbReference>
<name>A0A6G7PTT3_9BACT</name>
<feature type="active site" evidence="7">
    <location>
        <position position="151"/>
    </location>
</feature>
<evidence type="ECO:0000256" key="4">
    <source>
        <dbReference type="ARBA" id="ARBA00022857"/>
    </source>
</evidence>